<dbReference type="Proteomes" id="UP000765338">
    <property type="component" value="Unassembled WGS sequence"/>
</dbReference>
<evidence type="ECO:0000256" key="2">
    <source>
        <dbReference type="SAM" id="SignalP"/>
    </source>
</evidence>
<dbReference type="EMBL" id="PDLY01000001">
    <property type="protein sequence ID" value="MBA5726917.1"/>
    <property type="molecule type" value="Genomic_DNA"/>
</dbReference>
<feature type="chain" id="PRO_5046735597" evidence="2">
    <location>
        <begin position="22"/>
        <end position="202"/>
    </location>
</feature>
<feature type="compositionally biased region" description="Polar residues" evidence="1">
    <location>
        <begin position="174"/>
        <end position="186"/>
    </location>
</feature>
<reference evidence="3 4" key="1">
    <citation type="submission" date="2017-10" db="EMBL/GenBank/DDBJ databases">
        <authorList>
            <person name="Jakob F."/>
        </authorList>
    </citation>
    <scope>NUCLEOTIDE SEQUENCE [LARGE SCALE GENOMIC DNA]</scope>
    <source>
        <strain evidence="3 4">TMW 2.1889</strain>
    </source>
</reference>
<feature type="compositionally biased region" description="Polar residues" evidence="1">
    <location>
        <begin position="193"/>
        <end position="202"/>
    </location>
</feature>
<protein>
    <submittedName>
        <fullName evidence="3">Uncharacterized protein</fullName>
    </submittedName>
</protein>
<organism evidence="3 4">
    <name type="scientific">Bombella mellum</name>
    <dbReference type="NCBI Taxonomy" id="2039288"/>
    <lineage>
        <taxon>Bacteria</taxon>
        <taxon>Pseudomonadati</taxon>
        <taxon>Pseudomonadota</taxon>
        <taxon>Alphaproteobacteria</taxon>
        <taxon>Acetobacterales</taxon>
        <taxon>Acetobacteraceae</taxon>
        <taxon>Bombella</taxon>
    </lineage>
</organism>
<comment type="caution">
    <text evidence="3">The sequence shown here is derived from an EMBL/GenBank/DDBJ whole genome shotgun (WGS) entry which is preliminary data.</text>
</comment>
<evidence type="ECO:0000313" key="4">
    <source>
        <dbReference type="Proteomes" id="UP000765338"/>
    </source>
</evidence>
<evidence type="ECO:0000256" key="1">
    <source>
        <dbReference type="SAM" id="MobiDB-lite"/>
    </source>
</evidence>
<proteinExistence type="predicted"/>
<keyword evidence="4" id="KW-1185">Reference proteome</keyword>
<dbReference type="Pfam" id="PF24072">
    <property type="entry name" value="T7_gp14"/>
    <property type="match status" value="1"/>
</dbReference>
<feature type="signal peptide" evidence="2">
    <location>
        <begin position="1"/>
        <end position="21"/>
    </location>
</feature>
<name>A0ABR5ZRG9_9PROT</name>
<feature type="region of interest" description="Disordered" evidence="1">
    <location>
        <begin position="174"/>
        <end position="202"/>
    </location>
</feature>
<gene>
    <name evidence="3" type="ORF">CPA56_02765</name>
</gene>
<accession>A0ABR5ZRG9</accession>
<dbReference type="InterPro" id="IPR038996">
    <property type="entry name" value="Gp14"/>
</dbReference>
<dbReference type="RefSeq" id="WP_182040485.1">
    <property type="nucleotide sequence ID" value="NZ_PDLY01000001.1"/>
</dbReference>
<sequence>MCVITGTIAAIAAGVSAAASASGALIAAQSQSASNRAQEEQSRQQAQIASQASQNSIDQGYLNAQRDYQQGDQHLAAQRAFMAANGVDTASGSALDVQQSTARNTGLSVGTDQYDASTQSTAYSNQAISYNNQARIAAAGTPAAWASGALGATGSLAQGVSAFAPKWNDMASSARSSFTDPFSGNGHTIAGAASSTPSPWRA</sequence>
<evidence type="ECO:0000313" key="3">
    <source>
        <dbReference type="EMBL" id="MBA5726917.1"/>
    </source>
</evidence>
<keyword evidence="2" id="KW-0732">Signal</keyword>